<dbReference type="SMART" id="SM00192">
    <property type="entry name" value="LDLa"/>
    <property type="match status" value="3"/>
</dbReference>
<evidence type="ECO:0000256" key="8">
    <source>
        <dbReference type="PROSITE-ProRule" id="PRU00124"/>
    </source>
</evidence>
<evidence type="ECO:0000256" key="7">
    <source>
        <dbReference type="ARBA" id="ARBA00023157"/>
    </source>
</evidence>
<reference evidence="10 11" key="1">
    <citation type="journal article" date="2022" name="Allergy">
        <title>Genome assembly and annotation of Periplaneta americana reveal a comprehensive cockroach allergen profile.</title>
        <authorList>
            <person name="Wang L."/>
            <person name="Xiong Q."/>
            <person name="Saelim N."/>
            <person name="Wang L."/>
            <person name="Nong W."/>
            <person name="Wan A.T."/>
            <person name="Shi M."/>
            <person name="Liu X."/>
            <person name="Cao Q."/>
            <person name="Hui J.H.L."/>
            <person name="Sookrung N."/>
            <person name="Leung T.F."/>
            <person name="Tungtrongchitr A."/>
            <person name="Tsui S.K.W."/>
        </authorList>
    </citation>
    <scope>NUCLEOTIDE SEQUENCE [LARGE SCALE GENOMIC DNA]</scope>
    <source>
        <strain evidence="10">PWHHKU_190912</strain>
    </source>
</reference>
<keyword evidence="5" id="KW-1133">Transmembrane helix</keyword>
<keyword evidence="4" id="KW-0677">Repeat</keyword>
<feature type="disulfide bond" evidence="8">
    <location>
        <begin position="363"/>
        <end position="378"/>
    </location>
</feature>
<evidence type="ECO:0000313" key="11">
    <source>
        <dbReference type="Proteomes" id="UP001148838"/>
    </source>
</evidence>
<dbReference type="CDD" id="cd00112">
    <property type="entry name" value="LDLa"/>
    <property type="match status" value="3"/>
</dbReference>
<feature type="disulfide bond" evidence="8">
    <location>
        <begin position="314"/>
        <end position="329"/>
    </location>
</feature>
<evidence type="ECO:0000256" key="9">
    <source>
        <dbReference type="SAM" id="MobiDB-lite"/>
    </source>
</evidence>
<dbReference type="InterPro" id="IPR036055">
    <property type="entry name" value="LDL_receptor-like_sf"/>
</dbReference>
<name>A0ABQ8TZ31_PERAM</name>
<feature type="region of interest" description="Disordered" evidence="9">
    <location>
        <begin position="77"/>
        <end position="101"/>
    </location>
</feature>
<evidence type="ECO:0000256" key="6">
    <source>
        <dbReference type="ARBA" id="ARBA00023136"/>
    </source>
</evidence>
<sequence>MYFPHVDNQNSSLQHGPEMLYFRVMAFTTLKFTGTIPHVLEDTPLISRQHIHFLHDGAPAHFSRTARRYLDRRIVEGQKQNQQRQQHRPQQKPTEPPLGHHELPVQVHRNLGNLKPPMQGIPMYGGAPVYQGGTSNMYGSGAIPSINRGNGGIPQMYGGVVPMYGNGQVPPPLYTGGMQTIPRVVYSPGAPLAPGGIPILYGNRRVLPTMYGNGRTVPSIYGNGRGPPPMYQNGHPPPSYRSGAGATMRGGADVYSGGQLRGAPVLYDSGAVPDHDGLPPPPAQHPGAPCEGECSAGEFACLGSCSCIPASWRCDGDADCVAEEDEVECGEELDEDADEECNVYDGNVRCPRTGRCIREEFLCDGEDDCGDFSDETHCVYKCELKTNVNARFTRGNIKHRGPRMKTSRSSDVSVCHETTYSLRSLCGLAIELFLLVPKTGLQISLCKRRRVNTAHTMIPVLFRESQNRDAVIYHRTPVVEGGSEQCFRFSKGYDMNCTSEEFQCDNGLCVKSTWRCDGDNDCKDFSDEFNCTKKTHYVLVSIQADALDARRPSAIENATQRRLLQMLYSQTLR</sequence>
<keyword evidence="3" id="KW-0812">Transmembrane</keyword>
<evidence type="ECO:0000256" key="3">
    <source>
        <dbReference type="ARBA" id="ARBA00022692"/>
    </source>
</evidence>
<dbReference type="Pfam" id="PF00057">
    <property type="entry name" value="Ldl_recept_a"/>
    <property type="match status" value="3"/>
</dbReference>
<evidence type="ECO:0000256" key="4">
    <source>
        <dbReference type="ARBA" id="ARBA00022737"/>
    </source>
</evidence>
<protein>
    <submittedName>
        <fullName evidence="10">Uncharacterized protein</fullName>
    </submittedName>
</protein>
<evidence type="ECO:0000256" key="2">
    <source>
        <dbReference type="ARBA" id="ARBA00004308"/>
    </source>
</evidence>
<keyword evidence="6" id="KW-0472">Membrane</keyword>
<dbReference type="InterPro" id="IPR002172">
    <property type="entry name" value="LDrepeatLR_classA_rpt"/>
</dbReference>
<dbReference type="EMBL" id="JAJSOF020000001">
    <property type="protein sequence ID" value="KAJ4450769.1"/>
    <property type="molecule type" value="Genomic_DNA"/>
</dbReference>
<dbReference type="PROSITE" id="PS50068">
    <property type="entry name" value="LDLRA_2"/>
    <property type="match status" value="3"/>
</dbReference>
<keyword evidence="7 8" id="KW-1015">Disulfide bond</keyword>
<organism evidence="10 11">
    <name type="scientific">Periplaneta americana</name>
    <name type="common">American cockroach</name>
    <name type="synonym">Blatta americana</name>
    <dbReference type="NCBI Taxonomy" id="6978"/>
    <lineage>
        <taxon>Eukaryota</taxon>
        <taxon>Metazoa</taxon>
        <taxon>Ecdysozoa</taxon>
        <taxon>Arthropoda</taxon>
        <taxon>Hexapoda</taxon>
        <taxon>Insecta</taxon>
        <taxon>Pterygota</taxon>
        <taxon>Neoptera</taxon>
        <taxon>Polyneoptera</taxon>
        <taxon>Dictyoptera</taxon>
        <taxon>Blattodea</taxon>
        <taxon>Blattoidea</taxon>
        <taxon>Blattidae</taxon>
        <taxon>Blattinae</taxon>
        <taxon>Periplaneta</taxon>
    </lineage>
</organism>
<dbReference type="InterPro" id="IPR023415">
    <property type="entry name" value="LDLR_class-A_CS"/>
</dbReference>
<evidence type="ECO:0000256" key="5">
    <source>
        <dbReference type="ARBA" id="ARBA00022989"/>
    </source>
</evidence>
<proteinExistence type="predicted"/>
<feature type="disulfide bond" evidence="8">
    <location>
        <begin position="516"/>
        <end position="531"/>
    </location>
</feature>
<comment type="subcellular location">
    <subcellularLocation>
        <location evidence="2">Endomembrane system</location>
    </subcellularLocation>
    <subcellularLocation>
        <location evidence="1">Membrane</location>
        <topology evidence="1">Single-pass membrane protein</topology>
    </subcellularLocation>
</comment>
<dbReference type="Proteomes" id="UP001148838">
    <property type="component" value="Unassembled WGS sequence"/>
</dbReference>
<feature type="disulfide bond" evidence="8">
    <location>
        <begin position="497"/>
        <end position="509"/>
    </location>
</feature>
<feature type="disulfide bond" evidence="8">
    <location>
        <begin position="504"/>
        <end position="522"/>
    </location>
</feature>
<accession>A0ABQ8TZ31</accession>
<dbReference type="Gene3D" id="4.10.400.10">
    <property type="entry name" value="Low-density Lipoprotein Receptor"/>
    <property type="match status" value="3"/>
</dbReference>
<dbReference type="PRINTS" id="PR00261">
    <property type="entry name" value="LDLRECEPTOR"/>
</dbReference>
<evidence type="ECO:0000256" key="1">
    <source>
        <dbReference type="ARBA" id="ARBA00004167"/>
    </source>
</evidence>
<dbReference type="PANTHER" id="PTHR24270:SF62">
    <property type="entry name" value="LOW-DENSITY LIPOPROTEIN RECEPTOR-RELATED PROTEIN 2"/>
    <property type="match status" value="1"/>
</dbReference>
<dbReference type="SUPFAM" id="SSF57424">
    <property type="entry name" value="LDL receptor-like module"/>
    <property type="match status" value="3"/>
</dbReference>
<evidence type="ECO:0000313" key="10">
    <source>
        <dbReference type="EMBL" id="KAJ4450769.1"/>
    </source>
</evidence>
<gene>
    <name evidence="10" type="ORF">ANN_02199</name>
</gene>
<comment type="caution">
    <text evidence="10">The sequence shown here is derived from an EMBL/GenBank/DDBJ whole genome shotgun (WGS) entry which is preliminary data.</text>
</comment>
<comment type="caution">
    <text evidence="8">Lacks conserved residue(s) required for the propagation of feature annotation.</text>
</comment>
<dbReference type="PANTHER" id="PTHR24270">
    <property type="entry name" value="LOW-DENSITY LIPOPROTEIN RECEPTOR-RELATED"/>
    <property type="match status" value="1"/>
</dbReference>
<dbReference type="InterPro" id="IPR050685">
    <property type="entry name" value="LDLR"/>
</dbReference>
<keyword evidence="11" id="KW-1185">Reference proteome</keyword>
<dbReference type="PROSITE" id="PS01209">
    <property type="entry name" value="LDLRA_1"/>
    <property type="match status" value="2"/>
</dbReference>